<evidence type="ECO:0000313" key="3">
    <source>
        <dbReference type="Proteomes" id="UP000053989"/>
    </source>
</evidence>
<accession>A0A0C3DW06</accession>
<keyword evidence="1" id="KW-0472">Membrane</keyword>
<reference evidence="2 3" key="1">
    <citation type="submission" date="2014-04" db="EMBL/GenBank/DDBJ databases">
        <authorList>
            <consortium name="DOE Joint Genome Institute"/>
            <person name="Kuo A."/>
            <person name="Kohler A."/>
            <person name="Nagy L.G."/>
            <person name="Floudas D."/>
            <person name="Copeland A."/>
            <person name="Barry K.W."/>
            <person name="Cichocki N."/>
            <person name="Veneault-Fourrey C."/>
            <person name="LaButti K."/>
            <person name="Lindquist E.A."/>
            <person name="Lipzen A."/>
            <person name="Lundell T."/>
            <person name="Morin E."/>
            <person name="Murat C."/>
            <person name="Sun H."/>
            <person name="Tunlid A."/>
            <person name="Henrissat B."/>
            <person name="Grigoriev I.V."/>
            <person name="Hibbett D.S."/>
            <person name="Martin F."/>
            <person name="Nordberg H.P."/>
            <person name="Cantor M.N."/>
            <person name="Hua S.X."/>
        </authorList>
    </citation>
    <scope>NUCLEOTIDE SEQUENCE [LARGE SCALE GENOMIC DNA]</scope>
    <source>
        <strain evidence="2 3">Foug A</strain>
    </source>
</reference>
<organism evidence="2 3">
    <name type="scientific">Scleroderma citrinum Foug A</name>
    <dbReference type="NCBI Taxonomy" id="1036808"/>
    <lineage>
        <taxon>Eukaryota</taxon>
        <taxon>Fungi</taxon>
        <taxon>Dikarya</taxon>
        <taxon>Basidiomycota</taxon>
        <taxon>Agaricomycotina</taxon>
        <taxon>Agaricomycetes</taxon>
        <taxon>Agaricomycetidae</taxon>
        <taxon>Boletales</taxon>
        <taxon>Sclerodermatineae</taxon>
        <taxon>Sclerodermataceae</taxon>
        <taxon>Scleroderma</taxon>
    </lineage>
</organism>
<name>A0A0C3DW06_9AGAM</name>
<protein>
    <submittedName>
        <fullName evidence="2">Uncharacterized protein</fullName>
    </submittedName>
</protein>
<keyword evidence="1" id="KW-0812">Transmembrane</keyword>
<evidence type="ECO:0000313" key="2">
    <source>
        <dbReference type="EMBL" id="KIM60399.1"/>
    </source>
</evidence>
<dbReference type="Proteomes" id="UP000053989">
    <property type="component" value="Unassembled WGS sequence"/>
</dbReference>
<dbReference type="OrthoDB" id="3350812at2759"/>
<reference evidence="3" key="2">
    <citation type="submission" date="2015-01" db="EMBL/GenBank/DDBJ databases">
        <title>Evolutionary Origins and Diversification of the Mycorrhizal Mutualists.</title>
        <authorList>
            <consortium name="DOE Joint Genome Institute"/>
            <consortium name="Mycorrhizal Genomics Consortium"/>
            <person name="Kohler A."/>
            <person name="Kuo A."/>
            <person name="Nagy L.G."/>
            <person name="Floudas D."/>
            <person name="Copeland A."/>
            <person name="Barry K.W."/>
            <person name="Cichocki N."/>
            <person name="Veneault-Fourrey C."/>
            <person name="LaButti K."/>
            <person name="Lindquist E.A."/>
            <person name="Lipzen A."/>
            <person name="Lundell T."/>
            <person name="Morin E."/>
            <person name="Murat C."/>
            <person name="Riley R."/>
            <person name="Ohm R."/>
            <person name="Sun H."/>
            <person name="Tunlid A."/>
            <person name="Henrissat B."/>
            <person name="Grigoriev I.V."/>
            <person name="Hibbett D.S."/>
            <person name="Martin F."/>
        </authorList>
    </citation>
    <scope>NUCLEOTIDE SEQUENCE [LARGE SCALE GENOMIC DNA]</scope>
    <source>
        <strain evidence="3">Foug A</strain>
    </source>
</reference>
<gene>
    <name evidence="2" type="ORF">SCLCIDRAFT_26608</name>
</gene>
<feature type="transmembrane region" description="Helical" evidence="1">
    <location>
        <begin position="79"/>
        <end position="98"/>
    </location>
</feature>
<dbReference type="InParanoid" id="A0A0C3DW06"/>
<keyword evidence="3" id="KW-1185">Reference proteome</keyword>
<sequence>MSVCAVISSTLKYEGICGETTASVATAEATKLSQVTVGMFSGAAFFELVIIFFTVLYASLRNDSNSTNRVIAAVTRGNMLYAVSLFVISIVNIIFYVLPLQDGWNGLFVAFQIILHGVMASRILFELQNALSEGFIHQLLSGSRMVFAPIPVGEIPMDEF</sequence>
<feature type="transmembrane region" description="Helical" evidence="1">
    <location>
        <begin position="37"/>
        <end position="58"/>
    </location>
</feature>
<dbReference type="EMBL" id="KN822062">
    <property type="protein sequence ID" value="KIM60399.1"/>
    <property type="molecule type" value="Genomic_DNA"/>
</dbReference>
<dbReference type="HOGENOM" id="CLU_119652_0_0_1"/>
<keyword evidence="1" id="KW-1133">Transmembrane helix</keyword>
<dbReference type="AlphaFoldDB" id="A0A0C3DW06"/>
<proteinExistence type="predicted"/>
<feature type="transmembrane region" description="Helical" evidence="1">
    <location>
        <begin position="104"/>
        <end position="125"/>
    </location>
</feature>
<evidence type="ECO:0000256" key="1">
    <source>
        <dbReference type="SAM" id="Phobius"/>
    </source>
</evidence>